<dbReference type="AlphaFoldDB" id="A0A7S2TV80"/>
<reference evidence="1" key="1">
    <citation type="submission" date="2021-01" db="EMBL/GenBank/DDBJ databases">
        <authorList>
            <person name="Corre E."/>
            <person name="Pelletier E."/>
            <person name="Niang G."/>
            <person name="Scheremetjew M."/>
            <person name="Finn R."/>
            <person name="Kale V."/>
            <person name="Holt S."/>
            <person name="Cochrane G."/>
            <person name="Meng A."/>
            <person name="Brown T."/>
            <person name="Cohen L."/>
        </authorList>
    </citation>
    <scope>NUCLEOTIDE SEQUENCE</scope>
    <source>
        <strain evidence="1">CCMP622</strain>
    </source>
</reference>
<dbReference type="EMBL" id="HBHP01021257">
    <property type="protein sequence ID" value="CAD9769260.1"/>
    <property type="molecule type" value="Transcribed_RNA"/>
</dbReference>
<name>A0A7S2TV80_9EUKA</name>
<proteinExistence type="predicted"/>
<gene>
    <name evidence="1" type="ORF">LSP00402_LOCUS13242</name>
</gene>
<protein>
    <submittedName>
        <fullName evidence="1">Uncharacterized protein</fullName>
    </submittedName>
</protein>
<organism evidence="1">
    <name type="scientific">Lotharella oceanica</name>
    <dbReference type="NCBI Taxonomy" id="641309"/>
    <lineage>
        <taxon>Eukaryota</taxon>
        <taxon>Sar</taxon>
        <taxon>Rhizaria</taxon>
        <taxon>Cercozoa</taxon>
        <taxon>Chlorarachniophyceae</taxon>
        <taxon>Lotharella</taxon>
    </lineage>
</organism>
<accession>A0A7S2TV80</accession>
<evidence type="ECO:0000313" key="1">
    <source>
        <dbReference type="EMBL" id="CAD9769260.1"/>
    </source>
</evidence>
<sequence>MYRARESRTGQKNSYQTAKRELSRVSFVSSSGSHADLGVIERAPRIESPGRDVASAGVPFLSMTPSNEASFGAELEGALDLKLVGARNAGASSDSCLGINVMGFRVGVVAPLRRVVIGMLIPTKRREGVSLLRIRCTRWAAGERLCISSCILLAFPIGEEAVGRLDPDT</sequence>